<dbReference type="PANTHER" id="PTHR43245:SF52">
    <property type="entry name" value="NAD-DEPENDENT EPIMERASE_DEHYDRATASE"/>
    <property type="match status" value="1"/>
</dbReference>
<accession>A0A0N7LPC4</accession>
<keyword evidence="3" id="KW-1185">Reference proteome</keyword>
<keyword evidence="2" id="KW-0456">Lyase</keyword>
<dbReference type="PANTHER" id="PTHR43245">
    <property type="entry name" value="BIFUNCTIONAL POLYMYXIN RESISTANCE PROTEIN ARNA"/>
    <property type="match status" value="1"/>
</dbReference>
<dbReference type="EC" id="4.2.1.46" evidence="2"/>
<proteinExistence type="predicted"/>
<evidence type="ECO:0000313" key="2">
    <source>
        <dbReference type="EMBL" id="CUH44828.1"/>
    </source>
</evidence>
<dbReference type="EMBL" id="CYPS01000057">
    <property type="protein sequence ID" value="CUH44828.1"/>
    <property type="molecule type" value="Genomic_DNA"/>
</dbReference>
<dbReference type="Pfam" id="PF01370">
    <property type="entry name" value="Epimerase"/>
    <property type="match status" value="1"/>
</dbReference>
<dbReference type="CDD" id="cd05240">
    <property type="entry name" value="UDP_G4E_3_SDR_e"/>
    <property type="match status" value="1"/>
</dbReference>
<dbReference type="Gene3D" id="3.40.50.720">
    <property type="entry name" value="NAD(P)-binding Rossmann-like Domain"/>
    <property type="match status" value="1"/>
</dbReference>
<gene>
    <name evidence="2" type="primary">strE</name>
    <name evidence="2" type="ORF">RUM4293_03734</name>
</gene>
<dbReference type="Proteomes" id="UP000050786">
    <property type="component" value="Unassembled WGS sequence"/>
</dbReference>
<evidence type="ECO:0000313" key="3">
    <source>
        <dbReference type="Proteomes" id="UP000050786"/>
    </source>
</evidence>
<dbReference type="GO" id="GO:0008460">
    <property type="term" value="F:dTDP-glucose 4,6-dehydratase activity"/>
    <property type="evidence" value="ECO:0007669"/>
    <property type="project" value="UniProtKB-EC"/>
</dbReference>
<feature type="domain" description="NAD-dependent epimerase/dehydratase" evidence="1">
    <location>
        <begin position="4"/>
        <end position="228"/>
    </location>
</feature>
<dbReference type="InterPro" id="IPR001509">
    <property type="entry name" value="Epimerase_deHydtase"/>
</dbReference>
<reference evidence="3" key="1">
    <citation type="submission" date="2015-09" db="EMBL/GenBank/DDBJ databases">
        <authorList>
            <person name="Rodrigo-Torres L."/>
            <person name="Arahal D.R."/>
        </authorList>
    </citation>
    <scope>NUCLEOTIDE SEQUENCE [LARGE SCALE GENOMIC DNA]</scope>
    <source>
        <strain evidence="3">CECT 4293</strain>
    </source>
</reference>
<name>A0A0N7LPC4_9RHOB</name>
<sequence>MRHILITGAAGAVGTALLHRLGGRADITITATDIQEPANLPNNTRFVRMDVTGNAPLNVILAEEPDTIVHLASIVTPGPSSTRDHEYQVDVEGTRNVLSAAIAAGVKRLVVTSSGAAYGYHADNPVPLRETDAIRGNQEFAYSWHKRLVEEMLAEARQTTPGLEQVVLRVGTVLGPKVENQITALFHKPRLLGLKGSDSPFVFIWDEDLADTLVRAATDGPAGVFNVAGDGALTISQIASQMSKPLRRLSPAVVRAALTIARPLRLSRYGPEQVRFLLYRPVLNNAALKGEFGYHPKFTSAEAFDRWWEATQ</sequence>
<evidence type="ECO:0000259" key="1">
    <source>
        <dbReference type="Pfam" id="PF01370"/>
    </source>
</evidence>
<organism evidence="2 3">
    <name type="scientific">Ruegeria atlantica</name>
    <dbReference type="NCBI Taxonomy" id="81569"/>
    <lineage>
        <taxon>Bacteria</taxon>
        <taxon>Pseudomonadati</taxon>
        <taxon>Pseudomonadota</taxon>
        <taxon>Alphaproteobacteria</taxon>
        <taxon>Rhodobacterales</taxon>
        <taxon>Roseobacteraceae</taxon>
        <taxon>Ruegeria</taxon>
    </lineage>
</organism>
<protein>
    <submittedName>
        <fullName evidence="2">dTDP-glucose 4,6-dehydratase</fullName>
        <ecNumber evidence="2">4.2.1.46</ecNumber>
    </submittedName>
</protein>
<dbReference type="SUPFAM" id="SSF51735">
    <property type="entry name" value="NAD(P)-binding Rossmann-fold domains"/>
    <property type="match status" value="1"/>
</dbReference>
<dbReference type="InterPro" id="IPR050177">
    <property type="entry name" value="Lipid_A_modif_metabolic_enz"/>
</dbReference>
<dbReference type="InterPro" id="IPR036291">
    <property type="entry name" value="NAD(P)-bd_dom_sf"/>
</dbReference>
<dbReference type="AlphaFoldDB" id="A0A0N7LPC4"/>
<dbReference type="RefSeq" id="WP_058274772.1">
    <property type="nucleotide sequence ID" value="NZ_CYPS01000057.1"/>
</dbReference>